<sequence length="215" mass="23722">MKRREFSLSAASAVAASALTLPVATSALAQARQFKEGKDYKRLDKPVTPDAPAGKVDVIEFFWYSCPHCNVFEPTLDAWVKAAPKDLFIRRVPVAFNASFVPQQKLFYTLEGMGKLEALHAKVFRAIHVEKVKLAKDDEIFAWVAQQGVDAAKFKEVYASFTVSNQVRRASQLQDAYGVEGVPSMGVAGKFYTDGTMAGNMQNVLQVVEALVKQK</sequence>
<dbReference type="PROSITE" id="PS51352">
    <property type="entry name" value="THIOREDOXIN_2"/>
    <property type="match status" value="1"/>
</dbReference>
<evidence type="ECO:0000256" key="6">
    <source>
        <dbReference type="ARBA" id="ARBA00023284"/>
    </source>
</evidence>
<evidence type="ECO:0000256" key="2">
    <source>
        <dbReference type="ARBA" id="ARBA00005791"/>
    </source>
</evidence>
<dbReference type="InterPro" id="IPR013766">
    <property type="entry name" value="Thioredoxin_domain"/>
</dbReference>
<evidence type="ECO:0000313" key="12">
    <source>
        <dbReference type="Proteomes" id="UP000215441"/>
    </source>
</evidence>
<dbReference type="SUPFAM" id="SSF52833">
    <property type="entry name" value="Thioredoxin-like"/>
    <property type="match status" value="1"/>
</dbReference>
<reference evidence="11 12" key="1">
    <citation type="submission" date="2017-07" db="EMBL/GenBank/DDBJ databases">
        <title>Acidovorax KNDSW TSA 6 genome sequence and assembly.</title>
        <authorList>
            <person name="Mayilraj S."/>
        </authorList>
    </citation>
    <scope>NUCLEOTIDE SEQUENCE [LARGE SCALE GENOMIC DNA]</scope>
    <source>
        <strain evidence="11 12">KNDSW-TSA6</strain>
    </source>
</reference>
<dbReference type="PANTHER" id="PTHR35891:SF3">
    <property type="entry name" value="THIOL:DISULFIDE INTERCHANGE PROTEIN DSBL"/>
    <property type="match status" value="1"/>
</dbReference>
<proteinExistence type="inferred from homology"/>
<organism evidence="11 12">
    <name type="scientific">Acidovorax kalamii</name>
    <dbReference type="NCBI Taxonomy" id="2004485"/>
    <lineage>
        <taxon>Bacteria</taxon>
        <taxon>Pseudomonadati</taxon>
        <taxon>Pseudomonadota</taxon>
        <taxon>Betaproteobacteria</taxon>
        <taxon>Burkholderiales</taxon>
        <taxon>Comamonadaceae</taxon>
        <taxon>Acidovorax</taxon>
    </lineage>
</organism>
<dbReference type="EMBL" id="NOIG01000009">
    <property type="protein sequence ID" value="OYD49549.1"/>
    <property type="molecule type" value="Genomic_DNA"/>
</dbReference>
<keyword evidence="6" id="KW-0676">Redox-active center</keyword>
<dbReference type="OrthoDB" id="9784896at2"/>
<evidence type="ECO:0000256" key="1">
    <source>
        <dbReference type="ARBA" id="ARBA00004418"/>
    </source>
</evidence>
<feature type="signal peptide" evidence="9">
    <location>
        <begin position="1"/>
        <end position="29"/>
    </location>
</feature>
<dbReference type="InterPro" id="IPR023205">
    <property type="entry name" value="DsbA/DsbL"/>
</dbReference>
<keyword evidence="5 7" id="KW-1015">Disulfide bond</keyword>
<evidence type="ECO:0000256" key="7">
    <source>
        <dbReference type="PIRNR" id="PIRNR001488"/>
    </source>
</evidence>
<keyword evidence="4 7" id="KW-0574">Periplasm</keyword>
<evidence type="ECO:0000256" key="9">
    <source>
        <dbReference type="SAM" id="SignalP"/>
    </source>
</evidence>
<protein>
    <recommendedName>
        <fullName evidence="7">Thiol:disulfide interchange protein</fullName>
    </recommendedName>
</protein>
<feature type="domain" description="Thioredoxin" evidence="10">
    <location>
        <begin position="21"/>
        <end position="213"/>
    </location>
</feature>
<dbReference type="PANTHER" id="PTHR35891">
    <property type="entry name" value="THIOL:DISULFIDE INTERCHANGE PROTEIN DSBA"/>
    <property type="match status" value="1"/>
</dbReference>
<evidence type="ECO:0000256" key="5">
    <source>
        <dbReference type="ARBA" id="ARBA00023157"/>
    </source>
</evidence>
<dbReference type="InterPro" id="IPR036249">
    <property type="entry name" value="Thioredoxin-like_sf"/>
</dbReference>
<comment type="similarity">
    <text evidence="2">Belongs to the thioredoxin family. DsbA subfamily.</text>
</comment>
<dbReference type="GO" id="GO:0042597">
    <property type="term" value="C:periplasmic space"/>
    <property type="evidence" value="ECO:0007669"/>
    <property type="project" value="UniProtKB-SubCell"/>
</dbReference>
<dbReference type="InterPro" id="IPR050824">
    <property type="entry name" value="Thiol_disulfide_DsbA"/>
</dbReference>
<keyword evidence="12" id="KW-1185">Reference proteome</keyword>
<name>A0A235EKJ4_9BURK</name>
<dbReference type="GO" id="GO:0016491">
    <property type="term" value="F:oxidoreductase activity"/>
    <property type="evidence" value="ECO:0007669"/>
    <property type="project" value="InterPro"/>
</dbReference>
<dbReference type="Proteomes" id="UP000215441">
    <property type="component" value="Unassembled WGS sequence"/>
</dbReference>
<feature type="disulfide bond" description="Redox-active" evidence="8">
    <location>
        <begin position="66"/>
        <end position="69"/>
    </location>
</feature>
<dbReference type="Pfam" id="PF01323">
    <property type="entry name" value="DSBA"/>
    <property type="match status" value="1"/>
</dbReference>
<accession>A0A235EKJ4</accession>
<dbReference type="RefSeq" id="WP_094290420.1">
    <property type="nucleotide sequence ID" value="NZ_NOIG01000009.1"/>
</dbReference>
<dbReference type="AlphaFoldDB" id="A0A235EKJ4"/>
<keyword evidence="3 9" id="KW-0732">Signal</keyword>
<dbReference type="InterPro" id="IPR001853">
    <property type="entry name" value="DSBA-like_thioredoxin_dom"/>
</dbReference>
<dbReference type="CDD" id="cd03019">
    <property type="entry name" value="DsbA_DsbA"/>
    <property type="match status" value="1"/>
</dbReference>
<evidence type="ECO:0000259" key="10">
    <source>
        <dbReference type="PROSITE" id="PS51352"/>
    </source>
</evidence>
<dbReference type="PIRSF" id="PIRSF001488">
    <property type="entry name" value="Tdi_protein"/>
    <property type="match status" value="1"/>
</dbReference>
<evidence type="ECO:0000256" key="8">
    <source>
        <dbReference type="PIRSR" id="PIRSR001488-1"/>
    </source>
</evidence>
<feature type="chain" id="PRO_5013212156" description="Thiol:disulfide interchange protein" evidence="9">
    <location>
        <begin position="30"/>
        <end position="215"/>
    </location>
</feature>
<comment type="caution">
    <text evidence="11">The sequence shown here is derived from an EMBL/GenBank/DDBJ whole genome shotgun (WGS) entry which is preliminary data.</text>
</comment>
<evidence type="ECO:0000256" key="4">
    <source>
        <dbReference type="ARBA" id="ARBA00022764"/>
    </source>
</evidence>
<evidence type="ECO:0000256" key="3">
    <source>
        <dbReference type="ARBA" id="ARBA00022729"/>
    </source>
</evidence>
<dbReference type="Gene3D" id="3.40.30.10">
    <property type="entry name" value="Glutaredoxin"/>
    <property type="match status" value="1"/>
</dbReference>
<evidence type="ECO:0000313" key="11">
    <source>
        <dbReference type="EMBL" id="OYD49549.1"/>
    </source>
</evidence>
<gene>
    <name evidence="11" type="ORF">CBY09_15205</name>
</gene>
<comment type="subcellular location">
    <subcellularLocation>
        <location evidence="1 7">Periplasm</location>
    </subcellularLocation>
</comment>